<protein>
    <submittedName>
        <fullName evidence="1">Uncharacterized protein</fullName>
    </submittedName>
</protein>
<dbReference type="AlphaFoldDB" id="A0A101ITV2"/>
<dbReference type="PATRIC" id="fig|2198.3.peg.971"/>
<gene>
    <name evidence="1" type="ORF">XE10_1101</name>
</gene>
<dbReference type="EMBL" id="LGHE01000115">
    <property type="protein sequence ID" value="KUL01238.1"/>
    <property type="molecule type" value="Genomic_DNA"/>
</dbReference>
<name>A0A101ITV2_9EURY</name>
<feature type="non-terminal residue" evidence="1">
    <location>
        <position position="1"/>
    </location>
</feature>
<evidence type="ECO:0000313" key="1">
    <source>
        <dbReference type="EMBL" id="KUL01238.1"/>
    </source>
</evidence>
<comment type="caution">
    <text evidence="1">The sequence shown here is derived from an EMBL/GenBank/DDBJ whole genome shotgun (WGS) entry which is preliminary data.</text>
</comment>
<accession>A0A101ITV2</accession>
<organism evidence="1 2">
    <name type="scientific">Methanoculleus marisnigri</name>
    <dbReference type="NCBI Taxonomy" id="2198"/>
    <lineage>
        <taxon>Archaea</taxon>
        <taxon>Methanobacteriati</taxon>
        <taxon>Methanobacteriota</taxon>
        <taxon>Stenosarchaea group</taxon>
        <taxon>Methanomicrobia</taxon>
        <taxon>Methanomicrobiales</taxon>
        <taxon>Methanomicrobiaceae</taxon>
        <taxon>Methanoculleus</taxon>
    </lineage>
</organism>
<sequence length="33" mass="3655">LSERVTKGGFAFIPTLKGGVFPLRPLHPHKIKI</sequence>
<reference evidence="2" key="1">
    <citation type="journal article" date="2015" name="MBio">
        <title>Genome-Resolved Metagenomic Analysis Reveals Roles for Candidate Phyla and Other Microbial Community Members in Biogeochemical Transformations in Oil Reservoirs.</title>
        <authorList>
            <person name="Hu P."/>
            <person name="Tom L."/>
            <person name="Singh A."/>
            <person name="Thomas B.C."/>
            <person name="Baker B.J."/>
            <person name="Piceno Y.M."/>
            <person name="Andersen G.L."/>
            <person name="Banfield J.F."/>
        </authorList>
    </citation>
    <scope>NUCLEOTIDE SEQUENCE [LARGE SCALE GENOMIC DNA]</scope>
</reference>
<evidence type="ECO:0000313" key="2">
    <source>
        <dbReference type="Proteomes" id="UP000054598"/>
    </source>
</evidence>
<proteinExistence type="predicted"/>
<dbReference type="Proteomes" id="UP000054598">
    <property type="component" value="Unassembled WGS sequence"/>
</dbReference>